<accession>A0A2M7FDN4</accession>
<organism evidence="1 2">
    <name type="scientific">Candidatus Kaiserbacteria bacterium CG17_big_fil_post_rev_8_21_14_2_50_51_7</name>
    <dbReference type="NCBI Taxonomy" id="1974613"/>
    <lineage>
        <taxon>Bacteria</taxon>
        <taxon>Candidatus Kaiseribacteriota</taxon>
    </lineage>
</organism>
<protein>
    <submittedName>
        <fullName evidence="1">Uncharacterized protein</fullName>
    </submittedName>
</protein>
<feature type="non-terminal residue" evidence="1">
    <location>
        <position position="92"/>
    </location>
</feature>
<name>A0A2M7FDN4_9BACT</name>
<evidence type="ECO:0000313" key="1">
    <source>
        <dbReference type="EMBL" id="PIV87121.1"/>
    </source>
</evidence>
<reference evidence="2" key="1">
    <citation type="submission" date="2017-09" db="EMBL/GenBank/DDBJ databases">
        <title>Depth-based differentiation of microbial function through sediment-hosted aquifers and enrichment of novel symbionts in the deep terrestrial subsurface.</title>
        <authorList>
            <person name="Probst A.J."/>
            <person name="Ladd B."/>
            <person name="Jarett J.K."/>
            <person name="Geller-Mcgrath D.E."/>
            <person name="Sieber C.M.K."/>
            <person name="Emerson J.B."/>
            <person name="Anantharaman K."/>
            <person name="Thomas B.C."/>
            <person name="Malmstrom R."/>
            <person name="Stieglmeier M."/>
            <person name="Klingl A."/>
            <person name="Woyke T."/>
            <person name="Ryan C.M."/>
            <person name="Banfield J.F."/>
        </authorList>
    </citation>
    <scope>NUCLEOTIDE SEQUENCE [LARGE SCALE GENOMIC DNA]</scope>
</reference>
<dbReference type="Proteomes" id="UP000228497">
    <property type="component" value="Unassembled WGS sequence"/>
</dbReference>
<proteinExistence type="predicted"/>
<evidence type="ECO:0000313" key="2">
    <source>
        <dbReference type="Proteomes" id="UP000228497"/>
    </source>
</evidence>
<comment type="caution">
    <text evidence="1">The sequence shown here is derived from an EMBL/GenBank/DDBJ whole genome shotgun (WGS) entry which is preliminary data.</text>
</comment>
<sequence>MKVWVCKRRDDGSVVGVLEQSVHPVLTPDTIRTFDCTDGEWTEEDLREYHYVASPVALENATPEQIQAELVRRNELESFETMLQVAIKLKRR</sequence>
<gene>
    <name evidence="1" type="ORF">COW49_01345</name>
</gene>
<dbReference type="AlphaFoldDB" id="A0A2M7FDN4"/>
<dbReference type="EMBL" id="PFFD01000060">
    <property type="protein sequence ID" value="PIV87121.1"/>
    <property type="molecule type" value="Genomic_DNA"/>
</dbReference>